<keyword evidence="2" id="KW-0472">Membrane</keyword>
<keyword evidence="4" id="KW-1185">Reference proteome</keyword>
<evidence type="ECO:0000256" key="1">
    <source>
        <dbReference type="SAM" id="MobiDB-lite"/>
    </source>
</evidence>
<keyword evidence="2" id="KW-1133">Transmembrane helix</keyword>
<reference evidence="4" key="1">
    <citation type="journal article" date="2019" name="Int. J. Syst. Evol. Microbiol.">
        <title>The Global Catalogue of Microorganisms (GCM) 10K type strain sequencing project: providing services to taxonomists for standard genome sequencing and annotation.</title>
        <authorList>
            <consortium name="The Broad Institute Genomics Platform"/>
            <consortium name="The Broad Institute Genome Sequencing Center for Infectious Disease"/>
            <person name="Wu L."/>
            <person name="Ma J."/>
        </authorList>
    </citation>
    <scope>NUCLEOTIDE SEQUENCE [LARGE SCALE GENOMIC DNA]</scope>
    <source>
        <strain evidence="4">JCM 31696</strain>
    </source>
</reference>
<evidence type="ECO:0000313" key="3">
    <source>
        <dbReference type="EMBL" id="MFD0855811.1"/>
    </source>
</evidence>
<dbReference type="EMBL" id="JBHTIR010003800">
    <property type="protein sequence ID" value="MFD0855811.1"/>
    <property type="molecule type" value="Genomic_DNA"/>
</dbReference>
<feature type="region of interest" description="Disordered" evidence="1">
    <location>
        <begin position="117"/>
        <end position="136"/>
    </location>
</feature>
<proteinExistence type="predicted"/>
<name>A0ABW3CQI9_9ACTN</name>
<evidence type="ECO:0000313" key="4">
    <source>
        <dbReference type="Proteomes" id="UP001597083"/>
    </source>
</evidence>
<comment type="caution">
    <text evidence="3">The sequence shown here is derived from an EMBL/GenBank/DDBJ whole genome shotgun (WGS) entry which is preliminary data.</text>
</comment>
<organism evidence="3 4">
    <name type="scientific">Actinomadura adrarensis</name>
    <dbReference type="NCBI Taxonomy" id="1819600"/>
    <lineage>
        <taxon>Bacteria</taxon>
        <taxon>Bacillati</taxon>
        <taxon>Actinomycetota</taxon>
        <taxon>Actinomycetes</taxon>
        <taxon>Streptosporangiales</taxon>
        <taxon>Thermomonosporaceae</taxon>
        <taxon>Actinomadura</taxon>
    </lineage>
</organism>
<dbReference type="Proteomes" id="UP001597083">
    <property type="component" value="Unassembled WGS sequence"/>
</dbReference>
<feature type="transmembrane region" description="Helical" evidence="2">
    <location>
        <begin position="15"/>
        <end position="35"/>
    </location>
</feature>
<protein>
    <submittedName>
        <fullName evidence="3">Uncharacterized protein</fullName>
    </submittedName>
</protein>
<keyword evidence="2" id="KW-0812">Transmembrane</keyword>
<accession>A0ABW3CQI9</accession>
<sequence length="168" mass="18659">MLLLFGLLADGRGSGWFLLGAVGWVVSGLGAMWGFNLAKEEPPPPQPDAVALARQAIADEITGFGHSLCWRMEDDAERRLVERYGGAGCRNALVRAREELRKADADRVRRSLVVTQASAAEDRSTPQEDRKIRVNPGDNPLELEWLAFTVRYVDDRDQWEYESTDGAG</sequence>
<gene>
    <name evidence="3" type="ORF">ACFQ07_26450</name>
</gene>
<evidence type="ECO:0000256" key="2">
    <source>
        <dbReference type="SAM" id="Phobius"/>
    </source>
</evidence>
<feature type="compositionally biased region" description="Basic and acidic residues" evidence="1">
    <location>
        <begin position="120"/>
        <end position="132"/>
    </location>
</feature>